<dbReference type="SMART" id="SM00249">
    <property type="entry name" value="PHD"/>
    <property type="match status" value="2"/>
</dbReference>
<dbReference type="InterPro" id="IPR019786">
    <property type="entry name" value="Zinc_finger_PHD-type_CS"/>
</dbReference>
<dbReference type="PROSITE" id="PS50006">
    <property type="entry name" value="FHA_DOMAIN"/>
    <property type="match status" value="1"/>
</dbReference>
<dbReference type="InterPro" id="IPR019787">
    <property type="entry name" value="Znf_PHD-finger"/>
</dbReference>
<keyword evidence="2 4" id="KW-0863">Zinc-finger</keyword>
<keyword evidence="3" id="KW-0862">Zinc</keyword>
<comment type="caution">
    <text evidence="8">The sequence shown here is derived from an EMBL/GenBank/DDBJ whole genome shotgun (WGS) entry which is preliminary data.</text>
</comment>
<dbReference type="Pfam" id="PF16737">
    <property type="entry name" value="PHF12_MRG_bd"/>
    <property type="match status" value="1"/>
</dbReference>
<dbReference type="PANTHER" id="PTHR46309">
    <property type="entry name" value="PHD FINGER PROTEIN 12"/>
    <property type="match status" value="1"/>
</dbReference>
<dbReference type="Pfam" id="PF00628">
    <property type="entry name" value="PHD"/>
    <property type="match status" value="2"/>
</dbReference>
<feature type="compositionally biased region" description="Basic and acidic residues" evidence="5">
    <location>
        <begin position="142"/>
        <end position="151"/>
    </location>
</feature>
<dbReference type="Gene3D" id="6.10.20.60">
    <property type="entry name" value="PHD finger protein 12"/>
    <property type="match status" value="1"/>
</dbReference>
<dbReference type="SUPFAM" id="SSF57903">
    <property type="entry name" value="FYVE/PHD zinc finger"/>
    <property type="match status" value="2"/>
</dbReference>
<dbReference type="Gene3D" id="3.30.40.10">
    <property type="entry name" value="Zinc/RING finger domain, C3HC4 (zinc finger)"/>
    <property type="match status" value="2"/>
</dbReference>
<evidence type="ECO:0000313" key="8">
    <source>
        <dbReference type="EMBL" id="KAG5666970.1"/>
    </source>
</evidence>
<evidence type="ECO:0000256" key="1">
    <source>
        <dbReference type="ARBA" id="ARBA00022723"/>
    </source>
</evidence>
<dbReference type="EMBL" id="JADBJN010000004">
    <property type="protein sequence ID" value="KAG5666970.1"/>
    <property type="molecule type" value="Genomic_DNA"/>
</dbReference>
<dbReference type="CDD" id="cd15534">
    <property type="entry name" value="PHD2_PHF12_Rco1"/>
    <property type="match status" value="1"/>
</dbReference>
<keyword evidence="1" id="KW-0479">Metal-binding</keyword>
<dbReference type="InterPro" id="IPR011011">
    <property type="entry name" value="Znf_FYVE_PHD"/>
</dbReference>
<accession>A0A9J6BB99</accession>
<evidence type="ECO:0000256" key="2">
    <source>
        <dbReference type="ARBA" id="ARBA00022771"/>
    </source>
</evidence>
<protein>
    <recommendedName>
        <fullName evidence="10">PHD finger protein 12</fullName>
    </recommendedName>
</protein>
<reference evidence="8" key="1">
    <citation type="submission" date="2021-03" db="EMBL/GenBank/DDBJ databases">
        <title>Chromosome level genome of the anhydrobiotic midge Polypedilum vanderplanki.</title>
        <authorList>
            <person name="Yoshida Y."/>
            <person name="Kikawada T."/>
            <person name="Gusev O."/>
        </authorList>
    </citation>
    <scope>NUCLEOTIDE SEQUENCE</scope>
    <source>
        <strain evidence="8">NIAS01</strain>
        <tissue evidence="8">Whole body or cell culture</tissue>
    </source>
</reference>
<name>A0A9J6BB99_POLVA</name>
<dbReference type="InterPro" id="IPR042163">
    <property type="entry name" value="PHF12"/>
</dbReference>
<dbReference type="OrthoDB" id="1919692at2759"/>
<dbReference type="GO" id="GO:0003714">
    <property type="term" value="F:transcription corepressor activity"/>
    <property type="evidence" value="ECO:0007669"/>
    <property type="project" value="InterPro"/>
</dbReference>
<evidence type="ECO:0008006" key="10">
    <source>
        <dbReference type="Google" id="ProtNLM"/>
    </source>
</evidence>
<dbReference type="InterPro" id="IPR038098">
    <property type="entry name" value="PHF12_MRG-bd_sf"/>
</dbReference>
<dbReference type="PROSITE" id="PS01359">
    <property type="entry name" value="ZF_PHD_1"/>
    <property type="match status" value="1"/>
</dbReference>
<feature type="compositionally biased region" description="Acidic residues" evidence="5">
    <location>
        <begin position="414"/>
        <end position="423"/>
    </location>
</feature>
<feature type="region of interest" description="Disordered" evidence="5">
    <location>
        <begin position="413"/>
        <end position="442"/>
    </location>
</feature>
<feature type="region of interest" description="Disordered" evidence="5">
    <location>
        <begin position="28"/>
        <end position="49"/>
    </location>
</feature>
<evidence type="ECO:0000256" key="3">
    <source>
        <dbReference type="ARBA" id="ARBA00022833"/>
    </source>
</evidence>
<evidence type="ECO:0000259" key="7">
    <source>
        <dbReference type="PROSITE" id="PS50016"/>
    </source>
</evidence>
<dbReference type="InterPro" id="IPR000253">
    <property type="entry name" value="FHA_dom"/>
</dbReference>
<dbReference type="InterPro" id="IPR001965">
    <property type="entry name" value="Znf_PHD"/>
</dbReference>
<dbReference type="GO" id="GO:0070822">
    <property type="term" value="C:Sin3-type complex"/>
    <property type="evidence" value="ECO:0007669"/>
    <property type="project" value="TreeGrafter"/>
</dbReference>
<feature type="domain" description="PHD-type" evidence="7">
    <location>
        <begin position="50"/>
        <end position="99"/>
    </location>
</feature>
<sequence>MTSRQKVQYGTSSDYSEGLMGEIQRLIAPPSEEYKKKPPNPFKRAGKSNHDTCDCCSEAGNLICCDYCTASFHLSCHDPPLEEKDIPSGLWLCHMCTMKEKYAKEDEEKQKEQKVETSEEPSSTTEEQIVNTENTEPMEVETSLKSEDEPEIVKEKTPIDDKQELSPFDELVRAASLLNPRQFELPVEMRESFPFPGSERVEPMRNGRRVKNKRLVELDAHGCVPLPAKLCFTCNKTCKRAPLISCDYCSLYFHQDCLDPPMCALPSGRWMCPNHPQHFIDWNLVTSLSASERMKLWDQHAKEPIDHEVVKLQFFRKVHMKNPPFRTKLKPKRIDEVEVPEIIRYQYENPPTLLPSLKQVMRIDSLKRSGTTPIESQKVQIDEIDSQLEAISAARKKLKTIFSDQEDIHKILEESEEEEEEDVEKSPSKSPTSKRSRKSKTELTDEIKIEITENESKEIEEKNSEIEKPATENVEIKTEIEEIEKSSILKASELQSINEQLQNLDMDTIKLLAFQRLQQIVNENPNHIQKFQDKTKASNLVAEIAKWDTNRFPIPQPEKKEEGEESKSVTVRLRDRPFHIRSDEEKASSLALSLEYPIHKSKVRARAALTFANDYLSGRIWFTVAPNLNQSVFMRYRSFDIGIGADNHLDLSRFGICAYASPKHAVIFFDEVTKQFELLNYSEFGTEVNGQLFTCDFTEHTEDICESPASPLKDKRVAIQSKIKNMIDAKKKIREGIDKGGSESESDAIMAAEESPYCECKGRHPMNIAAWEGTALLQHGHLLKFGCLSFVFSIVDNFINDEA</sequence>
<evidence type="ECO:0000256" key="4">
    <source>
        <dbReference type="PROSITE-ProRule" id="PRU00146"/>
    </source>
</evidence>
<gene>
    <name evidence="8" type="ORF">PVAND_014974</name>
</gene>
<dbReference type="Proteomes" id="UP001107558">
    <property type="component" value="Chromosome 4"/>
</dbReference>
<dbReference type="FunFam" id="3.30.40.10:FF:000154">
    <property type="entry name" value="PHD finger protein 12"/>
    <property type="match status" value="1"/>
</dbReference>
<proteinExistence type="predicted"/>
<dbReference type="GO" id="GO:0008270">
    <property type="term" value="F:zinc ion binding"/>
    <property type="evidence" value="ECO:0007669"/>
    <property type="project" value="UniProtKB-KW"/>
</dbReference>
<dbReference type="InterPro" id="IPR013083">
    <property type="entry name" value="Znf_RING/FYVE/PHD"/>
</dbReference>
<evidence type="ECO:0000313" key="9">
    <source>
        <dbReference type="Proteomes" id="UP001107558"/>
    </source>
</evidence>
<evidence type="ECO:0000256" key="5">
    <source>
        <dbReference type="SAM" id="MobiDB-lite"/>
    </source>
</evidence>
<evidence type="ECO:0000259" key="6">
    <source>
        <dbReference type="PROSITE" id="PS50006"/>
    </source>
</evidence>
<dbReference type="AlphaFoldDB" id="A0A9J6BB99"/>
<feature type="domain" description="FHA" evidence="6">
    <location>
        <begin position="639"/>
        <end position="693"/>
    </location>
</feature>
<dbReference type="InterPro" id="IPR031966">
    <property type="entry name" value="PHF12_MRG-bd"/>
</dbReference>
<feature type="compositionally biased region" description="Basic and acidic residues" evidence="5">
    <location>
        <begin position="105"/>
        <end position="117"/>
    </location>
</feature>
<feature type="region of interest" description="Disordered" evidence="5">
    <location>
        <begin position="105"/>
        <end position="151"/>
    </location>
</feature>
<dbReference type="PROSITE" id="PS50016">
    <property type="entry name" value="ZF_PHD_2"/>
    <property type="match status" value="2"/>
</dbReference>
<dbReference type="CDD" id="cd15533">
    <property type="entry name" value="PHD1_PHF12"/>
    <property type="match status" value="1"/>
</dbReference>
<dbReference type="PANTHER" id="PTHR46309:SF1">
    <property type="entry name" value="PHD FINGER PROTEIN 12"/>
    <property type="match status" value="1"/>
</dbReference>
<dbReference type="GO" id="GO:0000122">
    <property type="term" value="P:negative regulation of transcription by RNA polymerase II"/>
    <property type="evidence" value="ECO:0007669"/>
    <property type="project" value="TreeGrafter"/>
</dbReference>
<keyword evidence="9" id="KW-1185">Reference proteome</keyword>
<feature type="domain" description="PHD-type" evidence="7">
    <location>
        <begin position="228"/>
        <end position="278"/>
    </location>
</feature>
<organism evidence="8 9">
    <name type="scientific">Polypedilum vanderplanki</name>
    <name type="common">Sleeping chironomid midge</name>
    <dbReference type="NCBI Taxonomy" id="319348"/>
    <lineage>
        <taxon>Eukaryota</taxon>
        <taxon>Metazoa</taxon>
        <taxon>Ecdysozoa</taxon>
        <taxon>Arthropoda</taxon>
        <taxon>Hexapoda</taxon>
        <taxon>Insecta</taxon>
        <taxon>Pterygota</taxon>
        <taxon>Neoptera</taxon>
        <taxon>Endopterygota</taxon>
        <taxon>Diptera</taxon>
        <taxon>Nematocera</taxon>
        <taxon>Chironomoidea</taxon>
        <taxon>Chironomidae</taxon>
        <taxon>Chironominae</taxon>
        <taxon>Polypedilum</taxon>
        <taxon>Polypedilum</taxon>
    </lineage>
</organism>